<keyword evidence="2" id="KW-1185">Reference proteome</keyword>
<name>A0AAE1R2D3_9SOLA</name>
<sequence length="319" mass="36683">MGKDKVMELIEKFIDLNRIGELIRGIEMMIEIILRNKRIPYGYNYYLNKVKKMRSLLYNRTNTNTNIESVKIKSVYQSASPIAQDISFQPRNKTRSFRSIFSLISEGYSISNEKRGGGDPYILFRSIRSVETGSSSSTSTISVGSSHTNSIIVGQDNPVPRILSHSHFIWNHELPALEDLEIDLYARIRLLEALQIERLPPQLNAGGYEELVQGFLKETRTPMEFLSVVTNELFDIQVLEVKAQLQDALFNLFLTEPDNEFLPIIRESPFRERRIRPEILEFLEEQLDGAGLADPHPRNPVMKTTLEKILRGMLLQLQQ</sequence>
<dbReference type="AlphaFoldDB" id="A0AAE1R2D3"/>
<evidence type="ECO:0000313" key="2">
    <source>
        <dbReference type="Proteomes" id="UP001291623"/>
    </source>
</evidence>
<evidence type="ECO:0000313" key="1">
    <source>
        <dbReference type="EMBL" id="KAK4343828.1"/>
    </source>
</evidence>
<dbReference type="Proteomes" id="UP001291623">
    <property type="component" value="Unassembled WGS sequence"/>
</dbReference>
<organism evidence="1 2">
    <name type="scientific">Anisodus tanguticus</name>
    <dbReference type="NCBI Taxonomy" id="243964"/>
    <lineage>
        <taxon>Eukaryota</taxon>
        <taxon>Viridiplantae</taxon>
        <taxon>Streptophyta</taxon>
        <taxon>Embryophyta</taxon>
        <taxon>Tracheophyta</taxon>
        <taxon>Spermatophyta</taxon>
        <taxon>Magnoliopsida</taxon>
        <taxon>eudicotyledons</taxon>
        <taxon>Gunneridae</taxon>
        <taxon>Pentapetalae</taxon>
        <taxon>asterids</taxon>
        <taxon>lamiids</taxon>
        <taxon>Solanales</taxon>
        <taxon>Solanaceae</taxon>
        <taxon>Solanoideae</taxon>
        <taxon>Hyoscyameae</taxon>
        <taxon>Anisodus</taxon>
    </lineage>
</organism>
<proteinExistence type="predicted"/>
<protein>
    <submittedName>
        <fullName evidence="1">Uncharacterized protein</fullName>
    </submittedName>
</protein>
<dbReference type="PANTHER" id="PTHR35928">
    <property type="entry name" value="RIBOSOMAL PROTEIN S3, MITOCHONDRIAL"/>
    <property type="match status" value="1"/>
</dbReference>
<dbReference type="PANTHER" id="PTHR35928:SF2">
    <property type="entry name" value="SMALL RIBOSOMAL SUBUNIT PROTEIN US3M"/>
    <property type="match status" value="1"/>
</dbReference>
<dbReference type="EMBL" id="JAVYJV010000020">
    <property type="protein sequence ID" value="KAK4343828.1"/>
    <property type="molecule type" value="Genomic_DNA"/>
</dbReference>
<comment type="caution">
    <text evidence="1">The sequence shown here is derived from an EMBL/GenBank/DDBJ whole genome shotgun (WGS) entry which is preliminary data.</text>
</comment>
<dbReference type="InterPro" id="IPR044954">
    <property type="entry name" value="Ribosomal_uS3m_plant"/>
</dbReference>
<accession>A0AAE1R2D3</accession>
<gene>
    <name evidence="1" type="ORF">RND71_036922</name>
</gene>
<reference evidence="1" key="1">
    <citation type="submission" date="2023-12" db="EMBL/GenBank/DDBJ databases">
        <title>Genome assembly of Anisodus tanguticus.</title>
        <authorList>
            <person name="Wang Y.-J."/>
        </authorList>
    </citation>
    <scope>NUCLEOTIDE SEQUENCE</scope>
    <source>
        <strain evidence="1">KB-2021</strain>
        <tissue evidence="1">Leaf</tissue>
    </source>
</reference>